<reference evidence="9" key="1">
    <citation type="submission" date="2020-12" db="EMBL/GenBank/DDBJ databases">
        <title>M. sibirica DSM 26468T genome.</title>
        <authorList>
            <person name="Thieme N."/>
            <person name="Rettenmaier R."/>
            <person name="Zverlov V."/>
            <person name="Liebl W."/>
        </authorList>
    </citation>
    <scope>NUCLEOTIDE SEQUENCE</scope>
    <source>
        <strain evidence="9">DSM 26468</strain>
    </source>
</reference>
<sequence>MNDTNEMLLEFESRSQNESFARTVVAAFAAGLDPTIEELADIKTAVSEAVTNSIIHGYGNCVGTIRMKCSIRGNELTVEIEDDGVGIENISKAMEPLYTTRPELERSGMGFSFMEAFMDELEVESVVGRGTIVRMKKKVGKAERIKGYAQEAKQKIV</sequence>
<accession>A0A8J7HBS8</accession>
<feature type="domain" description="Histidine kinase/HSP90-like ATPase" evidence="8">
    <location>
        <begin position="37"/>
        <end position="141"/>
    </location>
</feature>
<dbReference type="Pfam" id="PF13581">
    <property type="entry name" value="HATPase_c_2"/>
    <property type="match status" value="1"/>
</dbReference>
<dbReference type="InterPro" id="IPR003594">
    <property type="entry name" value="HATPase_dom"/>
</dbReference>
<dbReference type="Gene3D" id="3.30.565.10">
    <property type="entry name" value="Histidine kinase-like ATPase, C-terminal domain"/>
    <property type="match status" value="1"/>
</dbReference>
<comment type="similarity">
    <text evidence="7">Belongs to the anti-sigma-factor family.</text>
</comment>
<comment type="catalytic activity">
    <reaction evidence="7">
        <text>L-seryl-[protein] + ATP = O-phospho-L-seryl-[protein] + ADP + H(+)</text>
        <dbReference type="Rhea" id="RHEA:17989"/>
        <dbReference type="Rhea" id="RHEA-COMP:9863"/>
        <dbReference type="Rhea" id="RHEA-COMP:11604"/>
        <dbReference type="ChEBI" id="CHEBI:15378"/>
        <dbReference type="ChEBI" id="CHEBI:29999"/>
        <dbReference type="ChEBI" id="CHEBI:30616"/>
        <dbReference type="ChEBI" id="CHEBI:83421"/>
        <dbReference type="ChEBI" id="CHEBI:456216"/>
        <dbReference type="EC" id="2.7.11.1"/>
    </reaction>
</comment>
<dbReference type="EMBL" id="JAEAGR010000004">
    <property type="protein sequence ID" value="MBH1940312.1"/>
    <property type="molecule type" value="Genomic_DNA"/>
</dbReference>
<keyword evidence="3 7" id="KW-0547">Nucleotide-binding</keyword>
<dbReference type="GO" id="GO:0005524">
    <property type="term" value="F:ATP binding"/>
    <property type="evidence" value="ECO:0007669"/>
    <property type="project" value="UniProtKB-KW"/>
</dbReference>
<dbReference type="Proteomes" id="UP000623269">
    <property type="component" value="Unassembled WGS sequence"/>
</dbReference>
<comment type="caution">
    <text evidence="9">The sequence shown here is derived from an EMBL/GenBank/DDBJ whole genome shotgun (WGS) entry which is preliminary data.</text>
</comment>
<comment type="function">
    <text evidence="7">Binds to sigma F and blocks its ability to form an RNA polymerase holoenzyme (E-sigma F). Phosphorylates SpoIIAA on a serine residue. This phosphorylation may enable SpoIIAA to act as an anti-anti-sigma factor that counteracts SpoIIAB and thus releases sigma F from inhibition.</text>
</comment>
<keyword evidence="6 7" id="KW-0749">Sporulation</keyword>
<keyword evidence="2 7" id="KW-0808">Transferase</keyword>
<evidence type="ECO:0000256" key="5">
    <source>
        <dbReference type="ARBA" id="ARBA00022840"/>
    </source>
</evidence>
<dbReference type="SMART" id="SM00387">
    <property type="entry name" value="HATPase_c"/>
    <property type="match status" value="1"/>
</dbReference>
<dbReference type="NCBIfam" id="TIGR01925">
    <property type="entry name" value="spIIAB"/>
    <property type="match status" value="1"/>
</dbReference>
<dbReference type="AlphaFoldDB" id="A0A8J7HBS8"/>
<dbReference type="GO" id="GO:0030435">
    <property type="term" value="P:sporulation resulting in formation of a cellular spore"/>
    <property type="evidence" value="ECO:0007669"/>
    <property type="project" value="UniProtKB-KW"/>
</dbReference>
<dbReference type="GO" id="GO:0030436">
    <property type="term" value="P:asexual sporulation"/>
    <property type="evidence" value="ECO:0007669"/>
    <property type="project" value="UniProtKB-UniRule"/>
</dbReference>
<evidence type="ECO:0000256" key="4">
    <source>
        <dbReference type="ARBA" id="ARBA00022777"/>
    </source>
</evidence>
<keyword evidence="1 7" id="KW-0723">Serine/threonine-protein kinase</keyword>
<evidence type="ECO:0000256" key="1">
    <source>
        <dbReference type="ARBA" id="ARBA00022527"/>
    </source>
</evidence>
<dbReference type="RefSeq" id="WP_197660540.1">
    <property type="nucleotide sequence ID" value="NZ_JAEAGR010000004.1"/>
</dbReference>
<evidence type="ECO:0000313" key="10">
    <source>
        <dbReference type="Proteomes" id="UP000623269"/>
    </source>
</evidence>
<protein>
    <recommendedName>
        <fullName evidence="7">Anti-sigma F factor</fullName>
        <ecNumber evidence="7">2.7.11.1</ecNumber>
    </recommendedName>
    <alternativeName>
        <fullName evidence="7">Stage II sporulation protein AB</fullName>
    </alternativeName>
</protein>
<dbReference type="GO" id="GO:0004674">
    <property type="term" value="F:protein serine/threonine kinase activity"/>
    <property type="evidence" value="ECO:0007669"/>
    <property type="project" value="UniProtKB-KW"/>
</dbReference>
<dbReference type="GO" id="GO:0042174">
    <property type="term" value="P:negative regulation of sporulation resulting in formation of a cellular spore"/>
    <property type="evidence" value="ECO:0007669"/>
    <property type="project" value="InterPro"/>
</dbReference>
<evidence type="ECO:0000259" key="8">
    <source>
        <dbReference type="SMART" id="SM00387"/>
    </source>
</evidence>
<gene>
    <name evidence="7" type="primary">spoIIAB</name>
    <name evidence="9" type="ORF">I5677_05305</name>
</gene>
<dbReference type="InterPro" id="IPR050267">
    <property type="entry name" value="Anti-sigma-factor_SerPK"/>
</dbReference>
<dbReference type="PANTHER" id="PTHR35526:SF3">
    <property type="entry name" value="ANTI-SIGMA-F FACTOR RSBW"/>
    <property type="match status" value="1"/>
</dbReference>
<dbReference type="GO" id="GO:0016989">
    <property type="term" value="F:sigma factor antagonist activity"/>
    <property type="evidence" value="ECO:0007669"/>
    <property type="project" value="InterPro"/>
</dbReference>
<keyword evidence="4 7" id="KW-0418">Kinase</keyword>
<name>A0A8J7HBS8_9FIRM</name>
<evidence type="ECO:0000256" key="3">
    <source>
        <dbReference type="ARBA" id="ARBA00022741"/>
    </source>
</evidence>
<comment type="catalytic activity">
    <reaction evidence="7">
        <text>L-threonyl-[protein] + ATP = O-phospho-L-threonyl-[protein] + ADP + H(+)</text>
        <dbReference type="Rhea" id="RHEA:46608"/>
        <dbReference type="Rhea" id="RHEA-COMP:11060"/>
        <dbReference type="Rhea" id="RHEA-COMP:11605"/>
        <dbReference type="ChEBI" id="CHEBI:15378"/>
        <dbReference type="ChEBI" id="CHEBI:30013"/>
        <dbReference type="ChEBI" id="CHEBI:30616"/>
        <dbReference type="ChEBI" id="CHEBI:61977"/>
        <dbReference type="ChEBI" id="CHEBI:456216"/>
        <dbReference type="EC" id="2.7.11.1"/>
    </reaction>
</comment>
<dbReference type="InterPro" id="IPR010194">
    <property type="entry name" value="Anti-sigma_F"/>
</dbReference>
<keyword evidence="10" id="KW-1185">Reference proteome</keyword>
<dbReference type="EC" id="2.7.11.1" evidence="7"/>
<evidence type="ECO:0000256" key="7">
    <source>
        <dbReference type="HAMAP-Rule" id="MF_00637"/>
    </source>
</evidence>
<evidence type="ECO:0000313" key="9">
    <source>
        <dbReference type="EMBL" id="MBH1940312.1"/>
    </source>
</evidence>
<keyword evidence="5 7" id="KW-0067">ATP-binding</keyword>
<organism evidence="9 10">
    <name type="scientific">Mobilitalea sibirica</name>
    <dbReference type="NCBI Taxonomy" id="1462919"/>
    <lineage>
        <taxon>Bacteria</taxon>
        <taxon>Bacillati</taxon>
        <taxon>Bacillota</taxon>
        <taxon>Clostridia</taxon>
        <taxon>Lachnospirales</taxon>
        <taxon>Lachnospiraceae</taxon>
        <taxon>Mobilitalea</taxon>
    </lineage>
</organism>
<dbReference type="InterPro" id="IPR036890">
    <property type="entry name" value="HATPase_C_sf"/>
</dbReference>
<proteinExistence type="inferred from homology"/>
<evidence type="ECO:0000256" key="6">
    <source>
        <dbReference type="ARBA" id="ARBA00022969"/>
    </source>
</evidence>
<dbReference type="SUPFAM" id="SSF55874">
    <property type="entry name" value="ATPase domain of HSP90 chaperone/DNA topoisomerase II/histidine kinase"/>
    <property type="match status" value="1"/>
</dbReference>
<dbReference type="PANTHER" id="PTHR35526">
    <property type="entry name" value="ANTI-SIGMA-F FACTOR RSBW-RELATED"/>
    <property type="match status" value="1"/>
</dbReference>
<evidence type="ECO:0000256" key="2">
    <source>
        <dbReference type="ARBA" id="ARBA00022679"/>
    </source>
</evidence>
<dbReference type="HAMAP" id="MF_00637">
    <property type="entry name" value="Anti_sigma_F"/>
    <property type="match status" value="1"/>
</dbReference>